<keyword evidence="4 5" id="KW-0472">Membrane</keyword>
<comment type="caution">
    <text evidence="7">The sequence shown here is derived from an EMBL/GenBank/DDBJ whole genome shotgun (WGS) entry which is preliminary data.</text>
</comment>
<dbReference type="InterPro" id="IPR050186">
    <property type="entry name" value="TPT_transporter"/>
</dbReference>
<organism evidence="7 8">
    <name type="scientific">Paratrimastix pyriformis</name>
    <dbReference type="NCBI Taxonomy" id="342808"/>
    <lineage>
        <taxon>Eukaryota</taxon>
        <taxon>Metamonada</taxon>
        <taxon>Preaxostyla</taxon>
        <taxon>Paratrimastigidae</taxon>
        <taxon>Paratrimastix</taxon>
    </lineage>
</organism>
<evidence type="ECO:0000256" key="2">
    <source>
        <dbReference type="ARBA" id="ARBA00022692"/>
    </source>
</evidence>
<dbReference type="PANTHER" id="PTHR11132">
    <property type="entry name" value="SOLUTE CARRIER FAMILY 35"/>
    <property type="match status" value="1"/>
</dbReference>
<proteinExistence type="predicted"/>
<evidence type="ECO:0000313" key="7">
    <source>
        <dbReference type="EMBL" id="KAJ4454447.1"/>
    </source>
</evidence>
<dbReference type="InterPro" id="IPR004853">
    <property type="entry name" value="Sugar_P_trans_dom"/>
</dbReference>
<feature type="transmembrane region" description="Helical" evidence="5">
    <location>
        <begin position="43"/>
        <end position="63"/>
    </location>
</feature>
<protein>
    <submittedName>
        <fullName evidence="7">Solute carrier family 35 member E3</fullName>
    </submittedName>
</protein>
<comment type="subcellular location">
    <subcellularLocation>
        <location evidence="1">Membrane</location>
        <topology evidence="1">Multi-pass membrane protein</topology>
    </subcellularLocation>
</comment>
<keyword evidence="2 5" id="KW-0812">Transmembrane</keyword>
<evidence type="ECO:0000256" key="4">
    <source>
        <dbReference type="ARBA" id="ARBA00023136"/>
    </source>
</evidence>
<feature type="transmembrane region" description="Helical" evidence="5">
    <location>
        <begin position="182"/>
        <end position="202"/>
    </location>
</feature>
<dbReference type="InterPro" id="IPR001227">
    <property type="entry name" value="Ac_transferase_dom_sf"/>
</dbReference>
<dbReference type="Gene3D" id="3.40.366.10">
    <property type="entry name" value="Malonyl-Coenzyme A Acyl Carrier Protein, domain 2"/>
    <property type="match status" value="1"/>
</dbReference>
<gene>
    <name evidence="7" type="ORF">PAPYR_10838</name>
</gene>
<feature type="domain" description="Sugar phosphate transporter" evidence="6">
    <location>
        <begin position="51"/>
        <end position="325"/>
    </location>
</feature>
<evidence type="ECO:0000259" key="6">
    <source>
        <dbReference type="Pfam" id="PF03151"/>
    </source>
</evidence>
<dbReference type="Pfam" id="PF03151">
    <property type="entry name" value="TPT"/>
    <property type="match status" value="1"/>
</dbReference>
<reference evidence="7" key="1">
    <citation type="journal article" date="2022" name="bioRxiv">
        <title>Genomics of Preaxostyla Flagellates Illuminates Evolutionary Transitions and the Path Towards Mitochondrial Loss.</title>
        <authorList>
            <person name="Novak L.V.F."/>
            <person name="Treitli S.C."/>
            <person name="Pyrih J."/>
            <person name="Halakuc P."/>
            <person name="Pipaliya S.V."/>
            <person name="Vacek V."/>
            <person name="Brzon O."/>
            <person name="Soukal P."/>
            <person name="Eme L."/>
            <person name="Dacks J.B."/>
            <person name="Karnkowska A."/>
            <person name="Elias M."/>
            <person name="Hampl V."/>
        </authorList>
    </citation>
    <scope>NUCLEOTIDE SEQUENCE</scope>
    <source>
        <strain evidence="7">RCP-MX</strain>
    </source>
</reference>
<dbReference type="EMBL" id="JAPMOS010000156">
    <property type="protein sequence ID" value="KAJ4454447.1"/>
    <property type="molecule type" value="Genomic_DNA"/>
</dbReference>
<evidence type="ECO:0000256" key="3">
    <source>
        <dbReference type="ARBA" id="ARBA00022989"/>
    </source>
</evidence>
<keyword evidence="8" id="KW-1185">Reference proteome</keyword>
<accession>A0ABQ8U7Y5</accession>
<feature type="transmembrane region" description="Helical" evidence="5">
    <location>
        <begin position="101"/>
        <end position="122"/>
    </location>
</feature>
<evidence type="ECO:0000256" key="5">
    <source>
        <dbReference type="SAM" id="Phobius"/>
    </source>
</evidence>
<feature type="transmembrane region" description="Helical" evidence="5">
    <location>
        <begin position="75"/>
        <end position="94"/>
    </location>
</feature>
<evidence type="ECO:0000313" key="8">
    <source>
        <dbReference type="Proteomes" id="UP001141327"/>
    </source>
</evidence>
<feature type="transmembrane region" description="Helical" evidence="5">
    <location>
        <begin position="309"/>
        <end position="327"/>
    </location>
</feature>
<evidence type="ECO:0000256" key="1">
    <source>
        <dbReference type="ARBA" id="ARBA00004141"/>
    </source>
</evidence>
<name>A0ABQ8U7Y5_9EUKA</name>
<keyword evidence="3 5" id="KW-1133">Transmembrane helix</keyword>
<sequence length="625" mass="68211">MCRQTDLITPLVVAAGRSKLHIMSQSQKALEGRLASCNLDVSLIYMLGNILSSVSIVLVNKFVLREFHFGTTLTFFHFVVTFIGLLICASFGLFEVKKIPIVRLLPLCFSFLGFVVLNNLSIQYNSVGFYQTMKISITPTVCFIEFVFRGKKFSNKVKASLAVVCLGIGLATVNDFRMNAVGAVYGVTSVIVTSFYQIWSGSYQHELGVNAMQLLFYQVPISMFLILVTIPIFDVWLNKAAIPLWDFEWNVNIVLLIFTSCALSFFVNVTIFLVIGRTSAVTYNVASHFKTISVLAGGVIFFGDSLAPRTFVGICICLGGIFYYSYLKLQEQKEQKKKSAPLPLTPESQAAGGVIEKICSSSSRVIVCDQENSQRLRKSAENEQRDRRLERQVQQRLSAPILRLPFLMSGALQGEPPEPRESSPMRVYGFGGLGPPPAEIMQSILCARRQSPSAANDFISLCISSLKKECSDSASTFPDSFSPPADFGAHLEAVLQGGDVDSLSIPSSPSVAISGTPEPVDPGHLRFLSSELGLTSLVLISEFLSCYLHLRASAHLADDSCPLGDIDQIRISEIRGAAGIVGHSAGIWAAVAFATSHTLADFVGRSQGALRAQFWTVLRLSQVGA</sequence>
<feature type="transmembrane region" description="Helical" evidence="5">
    <location>
        <begin position="214"/>
        <end position="233"/>
    </location>
</feature>
<dbReference type="Proteomes" id="UP001141327">
    <property type="component" value="Unassembled WGS sequence"/>
</dbReference>
<feature type="transmembrane region" description="Helical" evidence="5">
    <location>
        <begin position="281"/>
        <end position="303"/>
    </location>
</feature>
<feature type="transmembrane region" description="Helical" evidence="5">
    <location>
        <begin position="253"/>
        <end position="274"/>
    </location>
</feature>